<dbReference type="NCBIfam" id="TIGR01575">
    <property type="entry name" value="rimI"/>
    <property type="match status" value="1"/>
</dbReference>
<dbReference type="Gene3D" id="3.40.630.30">
    <property type="match status" value="1"/>
</dbReference>
<keyword evidence="6" id="KW-0689">Ribosomal protein</keyword>
<evidence type="ECO:0000256" key="2">
    <source>
        <dbReference type="ARBA" id="ARBA00022490"/>
    </source>
</evidence>
<dbReference type="PANTHER" id="PTHR43420:SF44">
    <property type="entry name" value="ACETYLTRANSFERASE YPEA"/>
    <property type="match status" value="1"/>
</dbReference>
<dbReference type="SUPFAM" id="SSF55729">
    <property type="entry name" value="Acyl-CoA N-acyltransferases (Nat)"/>
    <property type="match status" value="1"/>
</dbReference>
<name>A0A9D1LR97_9FIRM</name>
<dbReference type="CDD" id="cd04301">
    <property type="entry name" value="NAT_SF"/>
    <property type="match status" value="1"/>
</dbReference>
<comment type="similarity">
    <text evidence="1">Belongs to the acetyltransferase family. RimI subfamily.</text>
</comment>
<dbReference type="InterPro" id="IPR016181">
    <property type="entry name" value="Acyl_CoA_acyltransferase"/>
</dbReference>
<evidence type="ECO:0000313" key="6">
    <source>
        <dbReference type="EMBL" id="HIU46558.1"/>
    </source>
</evidence>
<keyword evidence="2" id="KW-0963">Cytoplasm</keyword>
<reference evidence="6" key="2">
    <citation type="journal article" date="2021" name="PeerJ">
        <title>Extensive microbial diversity within the chicken gut microbiome revealed by metagenomics and culture.</title>
        <authorList>
            <person name="Gilroy R."/>
            <person name="Ravi A."/>
            <person name="Getino M."/>
            <person name="Pursley I."/>
            <person name="Horton D.L."/>
            <person name="Alikhan N.F."/>
            <person name="Baker D."/>
            <person name="Gharbi K."/>
            <person name="Hall N."/>
            <person name="Watson M."/>
            <person name="Adriaenssens E.M."/>
            <person name="Foster-Nyarko E."/>
            <person name="Jarju S."/>
            <person name="Secka A."/>
            <person name="Antonio M."/>
            <person name="Oren A."/>
            <person name="Chaudhuri R.R."/>
            <person name="La Ragione R."/>
            <person name="Hildebrand F."/>
            <person name="Pallen M.J."/>
        </authorList>
    </citation>
    <scope>NUCLEOTIDE SEQUENCE</scope>
    <source>
        <strain evidence="6">ChiSxjej2B14-8506</strain>
    </source>
</reference>
<dbReference type="InterPro" id="IPR050680">
    <property type="entry name" value="YpeA/RimI_acetyltransf"/>
</dbReference>
<accession>A0A9D1LR97</accession>
<evidence type="ECO:0000256" key="4">
    <source>
        <dbReference type="ARBA" id="ARBA00023315"/>
    </source>
</evidence>
<keyword evidence="4" id="KW-0012">Acyltransferase</keyword>
<feature type="domain" description="N-acetyltransferase" evidence="5">
    <location>
        <begin position="1"/>
        <end position="149"/>
    </location>
</feature>
<organism evidence="6 7">
    <name type="scientific">Candidatus Fimadaptatus faecigallinarum</name>
    <dbReference type="NCBI Taxonomy" id="2840814"/>
    <lineage>
        <taxon>Bacteria</taxon>
        <taxon>Bacillati</taxon>
        <taxon>Bacillota</taxon>
        <taxon>Clostridia</taxon>
        <taxon>Eubacteriales</taxon>
        <taxon>Candidatus Fimadaptatus</taxon>
    </lineage>
</organism>
<evidence type="ECO:0000256" key="1">
    <source>
        <dbReference type="ARBA" id="ARBA00005395"/>
    </source>
</evidence>
<evidence type="ECO:0000259" key="5">
    <source>
        <dbReference type="PROSITE" id="PS51186"/>
    </source>
</evidence>
<keyword evidence="3" id="KW-0808">Transferase</keyword>
<keyword evidence="6" id="KW-0687">Ribonucleoprotein</keyword>
<dbReference type="Pfam" id="PF00583">
    <property type="entry name" value="Acetyltransf_1"/>
    <property type="match status" value="1"/>
</dbReference>
<gene>
    <name evidence="6" type="primary">rimI</name>
    <name evidence="6" type="ORF">IAC59_04795</name>
</gene>
<dbReference type="GO" id="GO:0008080">
    <property type="term" value="F:N-acetyltransferase activity"/>
    <property type="evidence" value="ECO:0007669"/>
    <property type="project" value="InterPro"/>
</dbReference>
<dbReference type="AlphaFoldDB" id="A0A9D1LR97"/>
<dbReference type="EMBL" id="DVNK01000032">
    <property type="protein sequence ID" value="HIU46558.1"/>
    <property type="molecule type" value="Genomic_DNA"/>
</dbReference>
<dbReference type="GO" id="GO:0005840">
    <property type="term" value="C:ribosome"/>
    <property type="evidence" value="ECO:0007669"/>
    <property type="project" value="UniProtKB-KW"/>
</dbReference>
<protein>
    <submittedName>
        <fullName evidence="6">Ribosomal protein S18-alanine N-acetyltransferase</fullName>
    </submittedName>
</protein>
<comment type="caution">
    <text evidence="6">The sequence shown here is derived from an EMBL/GenBank/DDBJ whole genome shotgun (WGS) entry which is preliminary data.</text>
</comment>
<evidence type="ECO:0000256" key="3">
    <source>
        <dbReference type="ARBA" id="ARBA00022679"/>
    </source>
</evidence>
<dbReference type="PROSITE" id="PS51186">
    <property type="entry name" value="GNAT"/>
    <property type="match status" value="1"/>
</dbReference>
<dbReference type="InterPro" id="IPR000182">
    <property type="entry name" value="GNAT_dom"/>
</dbReference>
<dbReference type="InterPro" id="IPR006464">
    <property type="entry name" value="AcTrfase_RimI/Ard1"/>
</dbReference>
<sequence>MTCRLMTLDDLDAVLAIEHEAFATPWSRQSFIDELTRNKCARYLVIERDGEVAGYGGVWFVVDEAHVTNIAIARRWRGQGLGTQLLSDMLQFAADSGMAFMTLEVRRSNEIAQRLYRAHGFVDVGYRKRYYEDNHEDALIMTTLSLPEPHPDDDPFLVYEPDETQE</sequence>
<dbReference type="Proteomes" id="UP000824123">
    <property type="component" value="Unassembled WGS sequence"/>
</dbReference>
<reference evidence="6" key="1">
    <citation type="submission" date="2020-10" db="EMBL/GenBank/DDBJ databases">
        <authorList>
            <person name="Gilroy R."/>
        </authorList>
    </citation>
    <scope>NUCLEOTIDE SEQUENCE</scope>
    <source>
        <strain evidence="6">ChiSxjej2B14-8506</strain>
    </source>
</reference>
<proteinExistence type="inferred from homology"/>
<dbReference type="PANTHER" id="PTHR43420">
    <property type="entry name" value="ACETYLTRANSFERASE"/>
    <property type="match status" value="1"/>
</dbReference>
<evidence type="ECO:0000313" key="7">
    <source>
        <dbReference type="Proteomes" id="UP000824123"/>
    </source>
</evidence>